<comment type="caution">
    <text evidence="1">The sequence shown here is derived from an EMBL/GenBank/DDBJ whole genome shotgun (WGS) entry which is preliminary data.</text>
</comment>
<dbReference type="PANTHER" id="PTHR36039:SF2">
    <property type="entry name" value="RNA LIGASE_CYCLIC NUCLEOTIDE PHOSPHODIESTERASE FAMILY PROTEIN"/>
    <property type="match status" value="1"/>
</dbReference>
<dbReference type="PANTHER" id="PTHR36039">
    <property type="match status" value="1"/>
</dbReference>
<organism evidence="1 2">
    <name type="scientific">Rhodococcus pyridinivorans KG-16</name>
    <dbReference type="NCBI Taxonomy" id="1441730"/>
    <lineage>
        <taxon>Bacteria</taxon>
        <taxon>Bacillati</taxon>
        <taxon>Actinomycetota</taxon>
        <taxon>Actinomycetes</taxon>
        <taxon>Mycobacteriales</taxon>
        <taxon>Nocardiaceae</taxon>
        <taxon>Rhodococcus</taxon>
    </lineage>
</organism>
<evidence type="ECO:0000313" key="2">
    <source>
        <dbReference type="Proteomes" id="UP000053060"/>
    </source>
</evidence>
<dbReference type="Pfam" id="PF13563">
    <property type="entry name" value="2_5_RNA_ligase2"/>
    <property type="match status" value="1"/>
</dbReference>
<reference evidence="2" key="1">
    <citation type="submission" date="2015-01" db="EMBL/GenBank/DDBJ databases">
        <title>Draft genome sequence of Rhodococcus pyridinivorans strain KG-16, a hydrocarbon-degrading bacterium.</title>
        <authorList>
            <person name="Aggarwal R.K."/>
            <person name="Dawar C."/>
        </authorList>
    </citation>
    <scope>NUCLEOTIDE SEQUENCE [LARGE SCALE GENOMIC DNA]</scope>
    <source>
        <strain evidence="2">KG-16</strain>
    </source>
</reference>
<dbReference type="AlphaFoldDB" id="A0A0V9ULR5"/>
<dbReference type="Proteomes" id="UP000053060">
    <property type="component" value="Unassembled WGS sequence"/>
</dbReference>
<dbReference type="Gene3D" id="3.90.1140.10">
    <property type="entry name" value="Cyclic phosphodiesterase"/>
    <property type="match status" value="1"/>
</dbReference>
<dbReference type="EMBL" id="AZXY01000004">
    <property type="protein sequence ID" value="KSZ58949.1"/>
    <property type="molecule type" value="Genomic_DNA"/>
</dbReference>
<dbReference type="PATRIC" id="fig|1441730.3.peg.2090"/>
<evidence type="ECO:0000313" key="1">
    <source>
        <dbReference type="EMBL" id="KSZ58949.1"/>
    </source>
</evidence>
<protein>
    <submittedName>
        <fullName evidence="1">2'-5' RNA ligase</fullName>
    </submittedName>
</protein>
<sequence length="174" mass="19535">MALAVCLLFDTETDRAIRRLWGRLEESGIPTLLTHTHRKHVPHLSYAVLRTYDRAAVVSALEDMPDGGPVPVYIDTLGLFRRGRASLVPAPSSELVQRQDRVVRVVETTGADLHRYYVPGRWTPHCSLSPRTRREELDRLGAVVYDVLPIEATLDHAVLIDTATGEHTPLRMIP</sequence>
<dbReference type="GO" id="GO:0016874">
    <property type="term" value="F:ligase activity"/>
    <property type="evidence" value="ECO:0007669"/>
    <property type="project" value="UniProtKB-KW"/>
</dbReference>
<name>A0A0V9ULR5_9NOCA</name>
<gene>
    <name evidence="1" type="ORF">Z045_10060</name>
</gene>
<dbReference type="RefSeq" id="WP_060651727.1">
    <property type="nucleotide sequence ID" value="NZ_AZXY01000004.1"/>
</dbReference>
<reference evidence="1 2" key="2">
    <citation type="journal article" date="2016" name="Genome Announc.">
        <title>Draft Genome Sequence of a Versatile Hydrocarbon-Degrading Bacterium, Rhodococcus pyridinivorans Strain KG-16, Collected from Oil Fields in India.</title>
        <authorList>
            <person name="Aggarwal R.K."/>
            <person name="Dawar C."/>
            <person name="Phanindranath R."/>
            <person name="Mutnuri L."/>
            <person name="Dayal A.M."/>
        </authorList>
    </citation>
    <scope>NUCLEOTIDE SEQUENCE [LARGE SCALE GENOMIC DNA]</scope>
    <source>
        <strain evidence="1 2">KG-16</strain>
    </source>
</reference>
<accession>A0A0V9ULR5</accession>
<dbReference type="InterPro" id="IPR009097">
    <property type="entry name" value="Cyclic_Pdiesterase"/>
</dbReference>
<proteinExistence type="predicted"/>
<keyword evidence="1" id="KW-0436">Ligase</keyword>
<dbReference type="SUPFAM" id="SSF55144">
    <property type="entry name" value="LigT-like"/>
    <property type="match status" value="1"/>
</dbReference>